<dbReference type="AlphaFoldDB" id="A0ABD1DA93"/>
<reference evidence="1 2" key="1">
    <citation type="submission" date="2024-05" db="EMBL/GenBank/DDBJ databases">
        <title>Culex pipiens pipiens assembly and annotation.</title>
        <authorList>
            <person name="Alout H."/>
            <person name="Durand T."/>
        </authorList>
    </citation>
    <scope>NUCLEOTIDE SEQUENCE [LARGE SCALE GENOMIC DNA]</scope>
    <source>
        <strain evidence="1">HA-2024</strain>
        <tissue evidence="1">Whole body</tissue>
    </source>
</reference>
<dbReference type="Proteomes" id="UP001562425">
    <property type="component" value="Unassembled WGS sequence"/>
</dbReference>
<organism evidence="1 2">
    <name type="scientific">Culex pipiens pipiens</name>
    <name type="common">Northern house mosquito</name>
    <dbReference type="NCBI Taxonomy" id="38569"/>
    <lineage>
        <taxon>Eukaryota</taxon>
        <taxon>Metazoa</taxon>
        <taxon>Ecdysozoa</taxon>
        <taxon>Arthropoda</taxon>
        <taxon>Hexapoda</taxon>
        <taxon>Insecta</taxon>
        <taxon>Pterygota</taxon>
        <taxon>Neoptera</taxon>
        <taxon>Endopterygota</taxon>
        <taxon>Diptera</taxon>
        <taxon>Nematocera</taxon>
        <taxon>Culicoidea</taxon>
        <taxon>Culicidae</taxon>
        <taxon>Culicinae</taxon>
        <taxon>Culicini</taxon>
        <taxon>Culex</taxon>
        <taxon>Culex</taxon>
    </lineage>
</organism>
<keyword evidence="2" id="KW-1185">Reference proteome</keyword>
<accession>A0ABD1DA93</accession>
<name>A0ABD1DA93_CULPP</name>
<evidence type="ECO:0000313" key="2">
    <source>
        <dbReference type="Proteomes" id="UP001562425"/>
    </source>
</evidence>
<proteinExistence type="predicted"/>
<gene>
    <name evidence="1" type="ORF">pipiens_010435</name>
</gene>
<protein>
    <submittedName>
        <fullName evidence="1">Uncharacterized protein</fullName>
    </submittedName>
</protein>
<dbReference type="EMBL" id="JBEHCU010006665">
    <property type="protein sequence ID" value="KAL1396576.1"/>
    <property type="molecule type" value="Genomic_DNA"/>
</dbReference>
<sequence>MRNILRKQRVHGCENSAVGQRNFIHQYKVEAIVVDIDAGVELTKSIGGCQSFLFQRGVHPDFERDERHRVDVLAFGNKSGDFHILDTKALDRKFCHLVHGDGTRNPCHVQPELRRWCSHKHGAKARSGLSPGRRDDVGVNEFEFFREAKLERISAFSSNLPVRYIFFFGIDINA</sequence>
<evidence type="ECO:0000313" key="1">
    <source>
        <dbReference type="EMBL" id="KAL1396576.1"/>
    </source>
</evidence>
<comment type="caution">
    <text evidence="1">The sequence shown here is derived from an EMBL/GenBank/DDBJ whole genome shotgun (WGS) entry which is preliminary data.</text>
</comment>